<dbReference type="SUPFAM" id="SSF52540">
    <property type="entry name" value="P-loop containing nucleoside triphosphate hydrolases"/>
    <property type="match status" value="1"/>
</dbReference>
<dbReference type="EMBL" id="JABAGO010000038">
    <property type="protein sequence ID" value="NMF00048.1"/>
    <property type="molecule type" value="Genomic_DNA"/>
</dbReference>
<dbReference type="Proteomes" id="UP000561326">
    <property type="component" value="Unassembled WGS sequence"/>
</dbReference>
<comment type="caution">
    <text evidence="1">The sequence shown here is derived from an EMBL/GenBank/DDBJ whole genome shotgun (WGS) entry which is preliminary data.</text>
</comment>
<proteinExistence type="predicted"/>
<sequence>MSAYGEMILSRVVDEGTVEPLVKYGITADDMPTQAEKDALAFIVKYAEHNGGKAPSYAELAQNTEVTYIPQVSDSYDYLVRQLKANAARLQALKMLQEEAPKKFSELDGNAFLDWLTDESIRIKMGTQVRKNVGVSVVNDTNRFLEEYERRKAGESFRIWKSKFPTINREIGGYFSGNMYTWYGRSGRGKSVFTLEEAIESAFQSATVLIWAMEMSEFEIYARAYSSISARSDVGITATIDGVDYAAGFENRALLTAQLDEAYMGGFKAFLAKINEIVPGNIIVRAADHEDFEDRSVRALEADILATKADVVVVDPFYYLDYDANTSRTAGGDAAATSKKLRKLAGRTKTVIHVITQADEVRDDKGEDGERELRPPSRAEIKKTKAVLEDAAAVFGIDTVARDGLGVIYAGKGRAGGEDATAEILYLPSYGIVREMETGEAAAAQFESVF</sequence>
<evidence type="ECO:0000313" key="1">
    <source>
        <dbReference type="EMBL" id="NMF00048.1"/>
    </source>
</evidence>
<dbReference type="InterPro" id="IPR027417">
    <property type="entry name" value="P-loop_NTPase"/>
</dbReference>
<dbReference type="Gene3D" id="3.40.50.300">
    <property type="entry name" value="P-loop containing nucleotide triphosphate hydrolases"/>
    <property type="match status" value="1"/>
</dbReference>
<organism evidence="1 2">
    <name type="scientific">Aneurinibacillus aneurinilyticus</name>
    <name type="common">Bacillus aneurinolyticus</name>
    <dbReference type="NCBI Taxonomy" id="1391"/>
    <lineage>
        <taxon>Bacteria</taxon>
        <taxon>Bacillati</taxon>
        <taxon>Bacillota</taxon>
        <taxon>Bacilli</taxon>
        <taxon>Bacillales</taxon>
        <taxon>Paenibacillaceae</taxon>
        <taxon>Aneurinibacillus group</taxon>
        <taxon>Aneurinibacillus</taxon>
    </lineage>
</organism>
<accession>A0A848D1T4</accession>
<name>A0A848D1T4_ANEAE</name>
<gene>
    <name evidence="1" type="ORF">HF838_17585</name>
</gene>
<protein>
    <submittedName>
        <fullName evidence="1">AAA family ATPase</fullName>
    </submittedName>
</protein>
<dbReference type="RefSeq" id="WP_168975919.1">
    <property type="nucleotide sequence ID" value="NZ_JABAGO010000038.1"/>
</dbReference>
<dbReference type="AlphaFoldDB" id="A0A848D1T4"/>
<evidence type="ECO:0000313" key="2">
    <source>
        <dbReference type="Proteomes" id="UP000561326"/>
    </source>
</evidence>
<reference evidence="1 2" key="1">
    <citation type="submission" date="2020-04" db="EMBL/GenBank/DDBJ databases">
        <authorList>
            <person name="Hitch T.C.A."/>
            <person name="Wylensek D."/>
            <person name="Clavel T."/>
        </authorList>
    </citation>
    <scope>NUCLEOTIDE SEQUENCE [LARGE SCALE GENOMIC DNA]</scope>
    <source>
        <strain evidence="1 2">WB01_D5_05</strain>
    </source>
</reference>
<dbReference type="Pfam" id="PF13481">
    <property type="entry name" value="AAA_25"/>
    <property type="match status" value="1"/>
</dbReference>